<dbReference type="InterPro" id="IPR013766">
    <property type="entry name" value="Thioredoxin_domain"/>
</dbReference>
<dbReference type="PROSITE" id="PS51352">
    <property type="entry name" value="THIOREDOXIN_2"/>
    <property type="match status" value="1"/>
</dbReference>
<sequence length="143" mass="15880">MSDQFIAACPACHKKNRVAADKPRGEAKCGACKSPLFPGKAFNVTADEFRAHRDSDLPLVVDFWASWCGPCQQFAPIFEQVAQQYADKARFVKVSTETEPHLAQHFIIRSIPTLMVVKNGQEVARQAGAMGPSQLVQWLNQHL</sequence>
<protein>
    <recommendedName>
        <fullName evidence="6">Thioredoxin</fullName>
    </recommendedName>
</protein>
<dbReference type="Pfam" id="PF00085">
    <property type="entry name" value="Thioredoxin"/>
    <property type="match status" value="1"/>
</dbReference>
<keyword evidence="5" id="KW-0676">Redox-active center</keyword>
<evidence type="ECO:0000313" key="8">
    <source>
        <dbReference type="EMBL" id="CUA85252.1"/>
    </source>
</evidence>
<dbReference type="SUPFAM" id="SSF52833">
    <property type="entry name" value="Thioredoxin-like"/>
    <property type="match status" value="1"/>
</dbReference>
<gene>
    <name evidence="8" type="ORF">Ga0061064_1168</name>
</gene>
<dbReference type="RefSeq" id="WP_055438824.1">
    <property type="nucleotide sequence ID" value="NZ_CYHB01000002.1"/>
</dbReference>
<evidence type="ECO:0000256" key="3">
    <source>
        <dbReference type="ARBA" id="ARBA00022982"/>
    </source>
</evidence>
<organism evidence="8 9">
    <name type="scientific">Pseudidiomarina woesei</name>
    <dbReference type="NCBI Taxonomy" id="1381080"/>
    <lineage>
        <taxon>Bacteria</taxon>
        <taxon>Pseudomonadati</taxon>
        <taxon>Pseudomonadota</taxon>
        <taxon>Gammaproteobacteria</taxon>
        <taxon>Alteromonadales</taxon>
        <taxon>Idiomarinaceae</taxon>
        <taxon>Pseudidiomarina</taxon>
    </lineage>
</organism>
<dbReference type="InterPro" id="IPR017937">
    <property type="entry name" value="Thioredoxin_CS"/>
</dbReference>
<dbReference type="CDD" id="cd02947">
    <property type="entry name" value="TRX_family"/>
    <property type="match status" value="1"/>
</dbReference>
<keyword evidence="9" id="KW-1185">Reference proteome</keyword>
<dbReference type="AlphaFoldDB" id="A0A0K6H2N1"/>
<evidence type="ECO:0000256" key="6">
    <source>
        <dbReference type="NCBIfam" id="TIGR01068"/>
    </source>
</evidence>
<keyword evidence="3" id="KW-0249">Electron transport</keyword>
<keyword evidence="2" id="KW-0813">Transport</keyword>
<dbReference type="NCBIfam" id="NF008229">
    <property type="entry name" value="PRK10996.1"/>
    <property type="match status" value="1"/>
</dbReference>
<dbReference type="Gene3D" id="3.40.30.10">
    <property type="entry name" value="Glutaredoxin"/>
    <property type="match status" value="1"/>
</dbReference>
<dbReference type="PRINTS" id="PR00421">
    <property type="entry name" value="THIOREDOXIN"/>
</dbReference>
<dbReference type="InterPro" id="IPR036249">
    <property type="entry name" value="Thioredoxin-like_sf"/>
</dbReference>
<dbReference type="PANTHER" id="PTHR45663:SF40">
    <property type="entry name" value="THIOREDOXIN 2"/>
    <property type="match status" value="1"/>
</dbReference>
<dbReference type="OrthoDB" id="9790390at2"/>
<evidence type="ECO:0000259" key="7">
    <source>
        <dbReference type="PROSITE" id="PS51352"/>
    </source>
</evidence>
<evidence type="ECO:0000256" key="4">
    <source>
        <dbReference type="ARBA" id="ARBA00023157"/>
    </source>
</evidence>
<reference evidence="9" key="1">
    <citation type="submission" date="2015-08" db="EMBL/GenBank/DDBJ databases">
        <authorList>
            <person name="Varghese N."/>
        </authorList>
    </citation>
    <scope>NUCLEOTIDE SEQUENCE [LARGE SCALE GENOMIC DNA]</scope>
    <source>
        <strain evidence="9">DSM 27808</strain>
    </source>
</reference>
<proteinExistence type="inferred from homology"/>
<dbReference type="NCBIfam" id="TIGR01068">
    <property type="entry name" value="thioredoxin"/>
    <property type="match status" value="1"/>
</dbReference>
<accession>A0A0K6H2N1</accession>
<feature type="domain" description="Thioredoxin" evidence="7">
    <location>
        <begin position="33"/>
        <end position="143"/>
    </location>
</feature>
<dbReference type="EMBL" id="CYHB01000002">
    <property type="protein sequence ID" value="CUA85252.1"/>
    <property type="molecule type" value="Genomic_DNA"/>
</dbReference>
<name>A0A0K6H2N1_9GAMM</name>
<dbReference type="InterPro" id="IPR005746">
    <property type="entry name" value="Thioredoxin"/>
</dbReference>
<keyword evidence="4" id="KW-1015">Disulfide bond</keyword>
<evidence type="ECO:0000256" key="2">
    <source>
        <dbReference type="ARBA" id="ARBA00022448"/>
    </source>
</evidence>
<comment type="similarity">
    <text evidence="1">Belongs to the thioredoxin family.</text>
</comment>
<dbReference type="GO" id="GO:0005829">
    <property type="term" value="C:cytosol"/>
    <property type="evidence" value="ECO:0007669"/>
    <property type="project" value="TreeGrafter"/>
</dbReference>
<dbReference type="Proteomes" id="UP000182598">
    <property type="component" value="Unassembled WGS sequence"/>
</dbReference>
<dbReference type="FunFam" id="3.40.30.10:FF:000001">
    <property type="entry name" value="Thioredoxin"/>
    <property type="match status" value="1"/>
</dbReference>
<dbReference type="GO" id="GO:0015035">
    <property type="term" value="F:protein-disulfide reductase activity"/>
    <property type="evidence" value="ECO:0007669"/>
    <property type="project" value="UniProtKB-UniRule"/>
</dbReference>
<dbReference type="PROSITE" id="PS00194">
    <property type="entry name" value="THIOREDOXIN_1"/>
    <property type="match status" value="1"/>
</dbReference>
<evidence type="ECO:0000256" key="1">
    <source>
        <dbReference type="ARBA" id="ARBA00008987"/>
    </source>
</evidence>
<evidence type="ECO:0000256" key="5">
    <source>
        <dbReference type="ARBA" id="ARBA00023284"/>
    </source>
</evidence>
<dbReference type="PANTHER" id="PTHR45663">
    <property type="entry name" value="GEO12009P1"/>
    <property type="match status" value="1"/>
</dbReference>
<dbReference type="Gene3D" id="2.30.30.380">
    <property type="entry name" value="Zn-finger domain of Sec23/24"/>
    <property type="match status" value="1"/>
</dbReference>
<evidence type="ECO:0000313" key="9">
    <source>
        <dbReference type="Proteomes" id="UP000182598"/>
    </source>
</evidence>